<organism evidence="2 3">
    <name type="scientific">Phakopsora pachyrhizi</name>
    <name type="common">Asian soybean rust disease fungus</name>
    <dbReference type="NCBI Taxonomy" id="170000"/>
    <lineage>
        <taxon>Eukaryota</taxon>
        <taxon>Fungi</taxon>
        <taxon>Dikarya</taxon>
        <taxon>Basidiomycota</taxon>
        <taxon>Pucciniomycotina</taxon>
        <taxon>Pucciniomycetes</taxon>
        <taxon>Pucciniales</taxon>
        <taxon>Phakopsoraceae</taxon>
        <taxon>Phakopsora</taxon>
    </lineage>
</organism>
<dbReference type="InterPro" id="IPR010920">
    <property type="entry name" value="LSM_dom_sf"/>
</dbReference>
<feature type="non-terminal residue" evidence="2">
    <location>
        <position position="82"/>
    </location>
</feature>
<dbReference type="Gene3D" id="2.30.30.100">
    <property type="match status" value="1"/>
</dbReference>
<sequence length="82" mass="9052">TSGVVQGSDCAEDPLKLLSQLIGHQLIVRVSDQRLFKGRFVCIDRQTNLVLDQAHESGLRNRPPRDVGLIMIALIDIVTVMA</sequence>
<dbReference type="Pfam" id="PF01423">
    <property type="entry name" value="LSM"/>
    <property type="match status" value="1"/>
</dbReference>
<accession>A0AAV0AFT0</accession>
<feature type="non-terminal residue" evidence="2">
    <location>
        <position position="1"/>
    </location>
</feature>
<comment type="caution">
    <text evidence="2">The sequence shown here is derived from an EMBL/GenBank/DDBJ whole genome shotgun (WGS) entry which is preliminary data.</text>
</comment>
<evidence type="ECO:0000313" key="2">
    <source>
        <dbReference type="EMBL" id="CAH7666533.1"/>
    </source>
</evidence>
<dbReference type="SUPFAM" id="SSF50182">
    <property type="entry name" value="Sm-like ribonucleoproteins"/>
    <property type="match status" value="1"/>
</dbReference>
<dbReference type="GO" id="GO:0003723">
    <property type="term" value="F:RNA binding"/>
    <property type="evidence" value="ECO:0007669"/>
    <property type="project" value="InterPro"/>
</dbReference>
<reference evidence="2" key="1">
    <citation type="submission" date="2022-06" db="EMBL/GenBank/DDBJ databases">
        <authorList>
            <consortium name="SYNGENTA / RWTH Aachen University"/>
        </authorList>
    </citation>
    <scope>NUCLEOTIDE SEQUENCE</scope>
</reference>
<keyword evidence="3" id="KW-1185">Reference proteome</keyword>
<dbReference type="EMBL" id="CALTRL010000120">
    <property type="protein sequence ID" value="CAH7666533.1"/>
    <property type="molecule type" value="Genomic_DNA"/>
</dbReference>
<evidence type="ECO:0000313" key="3">
    <source>
        <dbReference type="Proteomes" id="UP001153365"/>
    </source>
</evidence>
<evidence type="ECO:0000259" key="1">
    <source>
        <dbReference type="PROSITE" id="PS52002"/>
    </source>
</evidence>
<dbReference type="InterPro" id="IPR047575">
    <property type="entry name" value="Sm"/>
</dbReference>
<proteinExistence type="predicted"/>
<dbReference type="AlphaFoldDB" id="A0AAV0AFT0"/>
<protein>
    <recommendedName>
        <fullName evidence="1">Sm domain-containing protein</fullName>
    </recommendedName>
</protein>
<feature type="domain" description="Sm" evidence="1">
    <location>
        <begin position="13"/>
        <end position="82"/>
    </location>
</feature>
<dbReference type="InterPro" id="IPR001163">
    <property type="entry name" value="Sm_dom_euk/arc"/>
</dbReference>
<dbReference type="SMART" id="SM00651">
    <property type="entry name" value="Sm"/>
    <property type="match status" value="1"/>
</dbReference>
<gene>
    <name evidence="2" type="ORF">PPACK8108_LOCUS888</name>
</gene>
<name>A0AAV0AFT0_PHAPC</name>
<dbReference type="GO" id="GO:0032991">
    <property type="term" value="C:protein-containing complex"/>
    <property type="evidence" value="ECO:0007669"/>
    <property type="project" value="UniProtKB-ARBA"/>
</dbReference>
<dbReference type="PROSITE" id="PS52002">
    <property type="entry name" value="SM"/>
    <property type="match status" value="1"/>
</dbReference>
<dbReference type="Proteomes" id="UP001153365">
    <property type="component" value="Unassembled WGS sequence"/>
</dbReference>